<dbReference type="EMBL" id="CP061035">
    <property type="protein sequence ID" value="QQV79038.1"/>
    <property type="molecule type" value="Genomic_DNA"/>
</dbReference>
<dbReference type="Proteomes" id="UP000595894">
    <property type="component" value="Chromosome"/>
</dbReference>
<evidence type="ECO:0000313" key="1">
    <source>
        <dbReference type="EMBL" id="QQV79038.1"/>
    </source>
</evidence>
<gene>
    <name evidence="1" type="ORF">H5J25_12440</name>
</gene>
<sequence>MSGFALAACAALAACGGGDRPARASVKAGTSAALDWRQVATRADRDRLRNWRTSWVAAIDKARASGNGAALAAESKLFEPDRALSGAVPPPGAYRCRVFKIGANGTAARDFTAYPYFDCRIEAEGDVSSFFKTGGSQRPVGLAFPDSDTRAVFLGTMMIGDEKAALQYGRDAERDMAGIVQRVDEKVWRIALPQPRFESMLDVVEIVPVK</sequence>
<evidence type="ECO:0000313" key="2">
    <source>
        <dbReference type="Proteomes" id="UP000595894"/>
    </source>
</evidence>
<accession>A0A974NY80</accession>
<protein>
    <submittedName>
        <fullName evidence="1">DUF4893 domain-containing protein</fullName>
    </submittedName>
</protein>
<reference evidence="2" key="1">
    <citation type="submission" date="2020-09" db="EMBL/GenBank/DDBJ databases">
        <title>Sphingomonas sp., a new species isolated from pork steak.</title>
        <authorList>
            <person name="Heidler von Heilborn D."/>
        </authorList>
    </citation>
    <scope>NUCLEOTIDE SEQUENCE [LARGE SCALE GENOMIC DNA]</scope>
</reference>
<keyword evidence="2" id="KW-1185">Reference proteome</keyword>
<dbReference type="KEGG" id="sari:H5J25_12440"/>
<dbReference type="InterPro" id="IPR032609">
    <property type="entry name" value="DUF4893"/>
</dbReference>
<name>A0A974NY80_9SPHN</name>
<proteinExistence type="predicted"/>
<organism evidence="1 2">
    <name type="scientific">Sphingomonas aliaeris</name>
    <dbReference type="NCBI Taxonomy" id="2759526"/>
    <lineage>
        <taxon>Bacteria</taxon>
        <taxon>Pseudomonadati</taxon>
        <taxon>Pseudomonadota</taxon>
        <taxon>Alphaproteobacteria</taxon>
        <taxon>Sphingomonadales</taxon>
        <taxon>Sphingomonadaceae</taxon>
        <taxon>Sphingomonas</taxon>
    </lineage>
</organism>
<dbReference type="AlphaFoldDB" id="A0A974NY80"/>
<dbReference type="Pfam" id="PF16233">
    <property type="entry name" value="DUF4893"/>
    <property type="match status" value="1"/>
</dbReference>